<dbReference type="Proteomes" id="UP000078546">
    <property type="component" value="Unassembled WGS sequence"/>
</dbReference>
<dbReference type="AlphaFoldDB" id="A0A1A8X5C6"/>
<dbReference type="EMBL" id="FLQV01001921">
    <property type="protein sequence ID" value="SBT00451.1"/>
    <property type="molecule type" value="Genomic_DNA"/>
</dbReference>
<sequence length="67" mass="7960">MVKLGQDKQNLCIQEHYEKIFQKSNCSHYGDQNYNYNCRNDGYLENVLFNHRLKGRSGNLLMIYKNG</sequence>
<protein>
    <submittedName>
        <fullName evidence="2">Uncharacterized protein</fullName>
    </submittedName>
</protein>
<evidence type="ECO:0000313" key="1">
    <source>
        <dbReference type="EMBL" id="SBS88860.1"/>
    </source>
</evidence>
<evidence type="ECO:0000313" key="2">
    <source>
        <dbReference type="EMBL" id="SBT00451.1"/>
    </source>
</evidence>
<reference evidence="2" key="2">
    <citation type="submission" date="2016-05" db="EMBL/GenBank/DDBJ databases">
        <authorList>
            <person name="Lavstsen T."/>
            <person name="Jespersen J.S."/>
        </authorList>
    </citation>
    <scope>NUCLEOTIDE SEQUENCE [LARGE SCALE GENOMIC DNA]</scope>
</reference>
<evidence type="ECO:0000313" key="4">
    <source>
        <dbReference type="Proteomes" id="UP000078560"/>
    </source>
</evidence>
<reference evidence="3 4" key="1">
    <citation type="submission" date="2016-05" db="EMBL/GenBank/DDBJ databases">
        <authorList>
            <person name="Naeem Raeece"/>
        </authorList>
    </citation>
    <scope>NUCLEOTIDE SEQUENCE [LARGE SCALE GENOMIC DNA]</scope>
</reference>
<dbReference type="Proteomes" id="UP000078560">
    <property type="component" value="Unassembled WGS sequence"/>
</dbReference>
<organism evidence="2 3">
    <name type="scientific">Plasmodium ovale curtisi</name>
    <dbReference type="NCBI Taxonomy" id="864141"/>
    <lineage>
        <taxon>Eukaryota</taxon>
        <taxon>Sar</taxon>
        <taxon>Alveolata</taxon>
        <taxon>Apicomplexa</taxon>
        <taxon>Aconoidasida</taxon>
        <taxon>Haemosporida</taxon>
        <taxon>Plasmodiidae</taxon>
        <taxon>Plasmodium</taxon>
        <taxon>Plasmodium (Plasmodium)</taxon>
    </lineage>
</organism>
<gene>
    <name evidence="2" type="ORF">POVCU1_060070</name>
    <name evidence="1" type="ORF">POVCU2_0050920</name>
</gene>
<proteinExistence type="predicted"/>
<accession>A0A1A8X5C6</accession>
<dbReference type="EMBL" id="FLQU01000662">
    <property type="protein sequence ID" value="SBS88860.1"/>
    <property type="molecule type" value="Genomic_DNA"/>
</dbReference>
<name>A0A1A8X5C6_PLAOA</name>
<evidence type="ECO:0000313" key="3">
    <source>
        <dbReference type="Proteomes" id="UP000078546"/>
    </source>
</evidence>